<protein>
    <recommendedName>
        <fullName evidence="10">Breast cancer metastasis-suppressor 1-like protein</fullName>
    </recommendedName>
</protein>
<keyword evidence="9" id="KW-1185">Reference proteome</keyword>
<evidence type="ECO:0000256" key="7">
    <source>
        <dbReference type="SAM" id="MobiDB-lite"/>
    </source>
</evidence>
<reference evidence="8" key="1">
    <citation type="journal article" date="2023" name="Mol. Biol. Evol.">
        <title>Third-Generation Sequencing Reveals the Adaptive Role of the Epigenome in Three Deep-Sea Polychaetes.</title>
        <authorList>
            <person name="Perez M."/>
            <person name="Aroh O."/>
            <person name="Sun Y."/>
            <person name="Lan Y."/>
            <person name="Juniper S.K."/>
            <person name="Young C.R."/>
            <person name="Angers B."/>
            <person name="Qian P.Y."/>
        </authorList>
    </citation>
    <scope>NUCLEOTIDE SEQUENCE</scope>
    <source>
        <strain evidence="8">R07B-5</strain>
    </source>
</reference>
<evidence type="ECO:0000256" key="1">
    <source>
        <dbReference type="ARBA" id="ARBA00004123"/>
    </source>
</evidence>
<dbReference type="Pfam" id="PF08598">
    <property type="entry name" value="Sds3"/>
    <property type="match status" value="1"/>
</dbReference>
<comment type="similarity">
    <text evidence="6">Belongs to the BRMS1 family.</text>
</comment>
<proteinExistence type="inferred from homology"/>
<accession>A0AAD9PEE0</accession>
<dbReference type="EMBL" id="JAODUO010000015">
    <property type="protein sequence ID" value="KAK2193250.1"/>
    <property type="molecule type" value="Genomic_DNA"/>
</dbReference>
<dbReference type="GO" id="GO:0005654">
    <property type="term" value="C:nucleoplasm"/>
    <property type="evidence" value="ECO:0007669"/>
    <property type="project" value="UniProtKB-ARBA"/>
</dbReference>
<evidence type="ECO:0000313" key="9">
    <source>
        <dbReference type="Proteomes" id="UP001209878"/>
    </source>
</evidence>
<dbReference type="FunFam" id="1.20.5.1500:FF:000002">
    <property type="entry name" value="breast cancer metastasis-suppressor 1-like protein-A"/>
    <property type="match status" value="1"/>
</dbReference>
<feature type="compositionally biased region" description="Acidic residues" evidence="7">
    <location>
        <begin position="8"/>
        <end position="48"/>
    </location>
</feature>
<evidence type="ECO:0000256" key="4">
    <source>
        <dbReference type="ARBA" id="ARBA00023163"/>
    </source>
</evidence>
<keyword evidence="2" id="KW-0678">Repressor</keyword>
<evidence type="ECO:0000256" key="2">
    <source>
        <dbReference type="ARBA" id="ARBA00022491"/>
    </source>
</evidence>
<keyword evidence="3" id="KW-0805">Transcription regulation</keyword>
<keyword evidence="4" id="KW-0804">Transcription</keyword>
<dbReference type="GO" id="GO:0010468">
    <property type="term" value="P:regulation of gene expression"/>
    <property type="evidence" value="ECO:0007669"/>
    <property type="project" value="UniProtKB-ARBA"/>
</dbReference>
<evidence type="ECO:0008006" key="10">
    <source>
        <dbReference type="Google" id="ProtNLM"/>
    </source>
</evidence>
<dbReference type="Proteomes" id="UP001209878">
    <property type="component" value="Unassembled WGS sequence"/>
</dbReference>
<evidence type="ECO:0000256" key="3">
    <source>
        <dbReference type="ARBA" id="ARBA00023015"/>
    </source>
</evidence>
<dbReference type="PANTHER" id="PTHR21964">
    <property type="entry name" value="BREAST CANCER METASTASIS-SUPPRESSOR 1"/>
    <property type="match status" value="1"/>
</dbReference>
<sequence>MPGIEEKNESEDEEMEQDTPESDKSDDDDSESGSGSDEDASSELDDEEYERRRTECIDDMSDLEKQFSELKEQLYQERLQQIDAKLEEVKEGRAVEYLSPLAQLEENMSIYTEVAAILRELKIQNNKNKYEAEMQAARQNYESEKMLLYDQVKQDLEDKIRRLEEDRHNIDITSDLWNESQSMKKKKKNEFFSPERRRKPVTVSGPYIVYMLKDMEIIEDWTAIKKALKQEEKKKKDCLFRKDSNPHEARFDNGKLYYEGETYSKGDQIVIDNKSDSPVRATVTTINPLEVWVRRTAGNKSKLYISQLQKGKYTIRHIPYC</sequence>
<comment type="subcellular location">
    <subcellularLocation>
        <location evidence="1">Nucleus</location>
    </subcellularLocation>
</comment>
<dbReference type="AlphaFoldDB" id="A0AAD9PEE0"/>
<name>A0AAD9PEE0_RIDPI</name>
<organism evidence="8 9">
    <name type="scientific">Ridgeia piscesae</name>
    <name type="common">Tubeworm</name>
    <dbReference type="NCBI Taxonomy" id="27915"/>
    <lineage>
        <taxon>Eukaryota</taxon>
        <taxon>Metazoa</taxon>
        <taxon>Spiralia</taxon>
        <taxon>Lophotrochozoa</taxon>
        <taxon>Annelida</taxon>
        <taxon>Polychaeta</taxon>
        <taxon>Sedentaria</taxon>
        <taxon>Canalipalpata</taxon>
        <taxon>Sabellida</taxon>
        <taxon>Siboglinidae</taxon>
        <taxon>Ridgeia</taxon>
    </lineage>
</organism>
<dbReference type="SMART" id="SM01401">
    <property type="entry name" value="Sds3"/>
    <property type="match status" value="1"/>
</dbReference>
<gene>
    <name evidence="8" type="ORF">NP493_16g05040</name>
</gene>
<dbReference type="Gene3D" id="1.20.5.1500">
    <property type="match status" value="1"/>
</dbReference>
<dbReference type="InterPro" id="IPR013907">
    <property type="entry name" value="Sds3"/>
</dbReference>
<evidence type="ECO:0000256" key="6">
    <source>
        <dbReference type="ARBA" id="ARBA00038256"/>
    </source>
</evidence>
<feature type="region of interest" description="Disordered" evidence="7">
    <location>
        <begin position="1"/>
        <end position="57"/>
    </location>
</feature>
<comment type="caution">
    <text evidence="8">The sequence shown here is derived from an EMBL/GenBank/DDBJ whole genome shotgun (WGS) entry which is preliminary data.</text>
</comment>
<evidence type="ECO:0000256" key="5">
    <source>
        <dbReference type="ARBA" id="ARBA00023242"/>
    </source>
</evidence>
<keyword evidence="5" id="KW-0539">Nucleus</keyword>
<evidence type="ECO:0000313" key="8">
    <source>
        <dbReference type="EMBL" id="KAK2193250.1"/>
    </source>
</evidence>